<dbReference type="GO" id="GO:0030855">
    <property type="term" value="P:epithelial cell differentiation"/>
    <property type="evidence" value="ECO:0007669"/>
    <property type="project" value="UniProtKB-ARBA"/>
</dbReference>
<dbReference type="AlphaFoldDB" id="A0A672IX46"/>
<dbReference type="SUPFAM" id="SSF57184">
    <property type="entry name" value="Growth factor receptor domain"/>
    <property type="match status" value="3"/>
</dbReference>
<keyword evidence="4" id="KW-0272">Extracellular matrix</keyword>
<dbReference type="Pfam" id="PF12662">
    <property type="entry name" value="cEGF"/>
    <property type="match status" value="3"/>
</dbReference>
<dbReference type="InterPro" id="IPR026823">
    <property type="entry name" value="cEGF"/>
</dbReference>
<dbReference type="Gene3D" id="2.10.25.10">
    <property type="entry name" value="Laminin"/>
    <property type="match status" value="9"/>
</dbReference>
<dbReference type="InterPro" id="IPR049883">
    <property type="entry name" value="NOTCH1_EGF-like"/>
</dbReference>
<evidence type="ECO:0000256" key="1">
    <source>
        <dbReference type="ARBA" id="ARBA00004498"/>
    </source>
</evidence>
<dbReference type="FunFam" id="2.10.25.10:FF:000078">
    <property type="entry name" value="Fibulin-1"/>
    <property type="match status" value="2"/>
</dbReference>
<dbReference type="PANTHER" id="PTHR24034">
    <property type="entry name" value="EGF-LIKE DOMAIN-CONTAINING PROTEIN"/>
    <property type="match status" value="1"/>
</dbReference>
<evidence type="ECO:0000256" key="3">
    <source>
        <dbReference type="ARBA" id="ARBA00022525"/>
    </source>
</evidence>
<dbReference type="SMART" id="SM00181">
    <property type="entry name" value="EGF"/>
    <property type="match status" value="9"/>
</dbReference>
<sequence>GHRCEAHRYLGFHCRHVFLTCCDGEEGRNLDEDGWHTICSVTTFILLCGVEVQYIVFGMTIQCYFPGNICEQQCTPVGRSPQCSCFPGFSLRADGHSCEDINECSSARACQPNERCTNTAGSYVCQRVITCPPGYQINNDICEDINECVQGGHNCGVGFECVNTEGSFRCNPKPRCSTGFQQDAQGNCIDIDECGALTQPCSSGFNCINTVGSYMCNRKIICSRGYHASPDGSRCVDVDECQSNLHQCGDGQLCQNLPGSYRCECQTGYQYDSFRRMCVDVNECWRYPGRLCAQTCENTPGSYECSCTSGFRLSGDGKNCEDVNECLANPCGQECANIYGSYQCYCRQGYYLREDGHTCDDIDECTQSIGHLCTYKCVNVPGSYQCACPEYGYTMSPNGRSCRDIDECTTGAHNCSLAETCYNIQGGYRCLSLSCPPNYRKVSDTDTHTLFPLRTESSVSTSQMMPSFRNVSRFVEIHVEEKSIITSRQDERGASGPEESRYVQMLPLQGETVCR</sequence>
<dbReference type="InterPro" id="IPR000742">
    <property type="entry name" value="EGF"/>
</dbReference>
<comment type="caution">
    <text evidence="11">Lacks conserved residue(s) required for the propagation of feature annotation.</text>
</comment>
<dbReference type="PROSITE" id="PS01187">
    <property type="entry name" value="EGF_CA"/>
    <property type="match status" value="4"/>
</dbReference>
<evidence type="ECO:0000256" key="6">
    <source>
        <dbReference type="ARBA" id="ARBA00022729"/>
    </source>
</evidence>
<dbReference type="FunFam" id="2.10.25.10:FF:000139">
    <property type="entry name" value="Fibulin-1"/>
    <property type="match status" value="1"/>
</dbReference>
<accession>A0A672IX46</accession>
<dbReference type="InterPro" id="IPR018097">
    <property type="entry name" value="EGF_Ca-bd_CS"/>
</dbReference>
<feature type="domain" description="EGF-like" evidence="12">
    <location>
        <begin position="237"/>
        <end position="275"/>
    </location>
</feature>
<dbReference type="InterPro" id="IPR000152">
    <property type="entry name" value="EGF-type_Asp/Asn_hydroxyl_site"/>
</dbReference>
<dbReference type="Pfam" id="PF07645">
    <property type="entry name" value="EGF_CA"/>
    <property type="match status" value="4"/>
</dbReference>
<dbReference type="Proteomes" id="UP000472267">
    <property type="component" value="Chromosome 20"/>
</dbReference>
<comment type="subcellular location">
    <subcellularLocation>
        <location evidence="1">Secreted</location>
        <location evidence="1">Extracellular space</location>
        <location evidence="1">Extracellular matrix</location>
    </subcellularLocation>
</comment>
<dbReference type="FunFam" id="2.10.25.10:FF:000038">
    <property type="entry name" value="Fibrillin 2"/>
    <property type="match status" value="1"/>
</dbReference>
<evidence type="ECO:0000256" key="9">
    <source>
        <dbReference type="ARBA" id="ARBA00023157"/>
    </source>
</evidence>
<reference evidence="13" key="2">
    <citation type="submission" date="2025-08" db="UniProtKB">
        <authorList>
            <consortium name="Ensembl"/>
        </authorList>
    </citation>
    <scope>IDENTIFICATION</scope>
</reference>
<dbReference type="PROSITE" id="PS50026">
    <property type="entry name" value="EGF_3"/>
    <property type="match status" value="3"/>
</dbReference>
<keyword evidence="6" id="KW-0732">Signal</keyword>
<evidence type="ECO:0000256" key="8">
    <source>
        <dbReference type="ARBA" id="ARBA00022837"/>
    </source>
</evidence>
<keyword evidence="5 11" id="KW-0245">EGF-like domain</keyword>
<evidence type="ECO:0000313" key="14">
    <source>
        <dbReference type="Proteomes" id="UP000472267"/>
    </source>
</evidence>
<evidence type="ECO:0000256" key="2">
    <source>
        <dbReference type="ARBA" id="ARBA00006127"/>
    </source>
</evidence>
<reference evidence="13" key="3">
    <citation type="submission" date="2025-09" db="UniProtKB">
        <authorList>
            <consortium name="Ensembl"/>
        </authorList>
    </citation>
    <scope>IDENTIFICATION</scope>
</reference>
<dbReference type="InterPro" id="IPR001881">
    <property type="entry name" value="EGF-like_Ca-bd_dom"/>
</dbReference>
<organism evidence="13 14">
    <name type="scientific">Salarias fasciatus</name>
    <name type="common">Jewelled blenny</name>
    <name type="synonym">Blennius fasciatus</name>
    <dbReference type="NCBI Taxonomy" id="181472"/>
    <lineage>
        <taxon>Eukaryota</taxon>
        <taxon>Metazoa</taxon>
        <taxon>Chordata</taxon>
        <taxon>Craniata</taxon>
        <taxon>Vertebrata</taxon>
        <taxon>Euteleostomi</taxon>
        <taxon>Actinopterygii</taxon>
        <taxon>Neopterygii</taxon>
        <taxon>Teleostei</taxon>
        <taxon>Neoteleostei</taxon>
        <taxon>Acanthomorphata</taxon>
        <taxon>Ovalentaria</taxon>
        <taxon>Blenniimorphae</taxon>
        <taxon>Blenniiformes</taxon>
        <taxon>Blennioidei</taxon>
        <taxon>Blenniidae</taxon>
        <taxon>Salariinae</taxon>
        <taxon>Salarias</taxon>
    </lineage>
</organism>
<protein>
    <submittedName>
        <fullName evidence="13">Fibulin-2-like</fullName>
    </submittedName>
</protein>
<dbReference type="PROSITE" id="PS01186">
    <property type="entry name" value="EGF_2"/>
    <property type="match status" value="2"/>
</dbReference>
<keyword evidence="9" id="KW-1015">Disulfide bond</keyword>
<keyword evidence="8" id="KW-0106">Calcium</keyword>
<dbReference type="PANTHER" id="PTHR24034:SF158">
    <property type="entry name" value="FIBULIN 2"/>
    <property type="match status" value="1"/>
</dbReference>
<dbReference type="FunFam" id="2.10.25.10:FF:000010">
    <property type="entry name" value="Pro-epidermal growth factor"/>
    <property type="match status" value="1"/>
</dbReference>
<keyword evidence="7" id="KW-0677">Repeat</keyword>
<name>A0A672IX46_SALFA</name>
<dbReference type="Ensembl" id="ENSSFAT00005046907.1">
    <property type="protein sequence ID" value="ENSSFAP00005045330.1"/>
    <property type="gene ID" value="ENSSFAG00005022044.1"/>
</dbReference>
<evidence type="ECO:0000256" key="4">
    <source>
        <dbReference type="ARBA" id="ARBA00022530"/>
    </source>
</evidence>
<dbReference type="OMA" id="AHCNNTF"/>
<evidence type="ECO:0000313" key="13">
    <source>
        <dbReference type="Ensembl" id="ENSSFAP00005045330.1"/>
    </source>
</evidence>
<keyword evidence="10" id="KW-0325">Glycoprotein</keyword>
<keyword evidence="3" id="KW-0964">Secreted</keyword>
<evidence type="ECO:0000256" key="10">
    <source>
        <dbReference type="ARBA" id="ARBA00023180"/>
    </source>
</evidence>
<dbReference type="CDD" id="cd00054">
    <property type="entry name" value="EGF_CA"/>
    <property type="match status" value="4"/>
</dbReference>
<dbReference type="SUPFAM" id="SSF57196">
    <property type="entry name" value="EGF/Laminin"/>
    <property type="match status" value="1"/>
</dbReference>
<dbReference type="InterPro" id="IPR050751">
    <property type="entry name" value="ECM_structural_protein"/>
</dbReference>
<evidence type="ECO:0000256" key="11">
    <source>
        <dbReference type="PROSITE-ProRule" id="PRU00076"/>
    </source>
</evidence>
<reference evidence="13" key="1">
    <citation type="submission" date="2019-06" db="EMBL/GenBank/DDBJ databases">
        <authorList>
            <consortium name="Wellcome Sanger Institute Data Sharing"/>
        </authorList>
    </citation>
    <scope>NUCLEOTIDE SEQUENCE [LARGE SCALE GENOMIC DNA]</scope>
</reference>
<dbReference type="PROSITE" id="PS00010">
    <property type="entry name" value="ASX_HYDROXYL"/>
    <property type="match status" value="4"/>
</dbReference>
<keyword evidence="14" id="KW-1185">Reference proteome</keyword>
<dbReference type="GO" id="GO:0005509">
    <property type="term" value="F:calcium ion binding"/>
    <property type="evidence" value="ECO:0007669"/>
    <property type="project" value="InterPro"/>
</dbReference>
<proteinExistence type="inferred from homology"/>
<dbReference type="InterPro" id="IPR009030">
    <property type="entry name" value="Growth_fac_rcpt_cys_sf"/>
</dbReference>
<feature type="domain" description="EGF-like" evidence="12">
    <location>
        <begin position="280"/>
        <end position="321"/>
    </location>
</feature>
<dbReference type="SMART" id="SM00179">
    <property type="entry name" value="EGF_CA"/>
    <property type="match status" value="8"/>
</dbReference>
<dbReference type="FunFam" id="2.10.25.10:FF:000341">
    <property type="entry name" value="Fibulin 2"/>
    <property type="match status" value="1"/>
</dbReference>
<evidence type="ECO:0000256" key="7">
    <source>
        <dbReference type="ARBA" id="ARBA00022737"/>
    </source>
</evidence>
<comment type="similarity">
    <text evidence="2">Belongs to the fibulin family.</text>
</comment>
<dbReference type="GO" id="GO:0071944">
    <property type="term" value="C:cell periphery"/>
    <property type="evidence" value="ECO:0007669"/>
    <property type="project" value="UniProtKB-ARBA"/>
</dbReference>
<evidence type="ECO:0000259" key="12">
    <source>
        <dbReference type="PROSITE" id="PS50026"/>
    </source>
</evidence>
<gene>
    <name evidence="13" type="primary">LOC115408353</name>
</gene>
<evidence type="ECO:0000256" key="5">
    <source>
        <dbReference type="ARBA" id="ARBA00022536"/>
    </source>
</evidence>
<feature type="domain" description="EGF-like" evidence="12">
    <location>
        <begin position="322"/>
        <end position="360"/>
    </location>
</feature>